<keyword evidence="1" id="KW-0328">Glycosyltransferase</keyword>
<dbReference type="Gene3D" id="3.40.50.2000">
    <property type="entry name" value="Glycogen Phosphorylase B"/>
    <property type="match status" value="2"/>
</dbReference>
<evidence type="ECO:0000313" key="3">
    <source>
        <dbReference type="EMBL" id="MCI0753798.1"/>
    </source>
</evidence>
<name>A0ABS9W3E8_9PROT</name>
<evidence type="ECO:0000256" key="2">
    <source>
        <dbReference type="ARBA" id="ARBA00022679"/>
    </source>
</evidence>
<dbReference type="RefSeq" id="WP_120007990.1">
    <property type="nucleotide sequence ID" value="NZ_JALBUU010000004.1"/>
</dbReference>
<organism evidence="3 4">
    <name type="scientific">Teichococcus vastitatis</name>
    <dbReference type="NCBI Taxonomy" id="2307076"/>
    <lineage>
        <taxon>Bacteria</taxon>
        <taxon>Pseudomonadati</taxon>
        <taxon>Pseudomonadota</taxon>
        <taxon>Alphaproteobacteria</taxon>
        <taxon>Acetobacterales</taxon>
        <taxon>Roseomonadaceae</taxon>
        <taxon>Roseomonas</taxon>
    </lineage>
</organism>
<dbReference type="InterPro" id="IPR051199">
    <property type="entry name" value="LPS_LOS_Heptosyltrfase"/>
</dbReference>
<dbReference type="Proteomes" id="UP001201985">
    <property type="component" value="Unassembled WGS sequence"/>
</dbReference>
<accession>A0ABS9W3E8</accession>
<dbReference type="CDD" id="cd03789">
    <property type="entry name" value="GT9_LPS_heptosyltransferase"/>
    <property type="match status" value="1"/>
</dbReference>
<keyword evidence="2" id="KW-0808">Transferase</keyword>
<evidence type="ECO:0000256" key="1">
    <source>
        <dbReference type="ARBA" id="ARBA00022676"/>
    </source>
</evidence>
<evidence type="ECO:0000313" key="4">
    <source>
        <dbReference type="Proteomes" id="UP001201985"/>
    </source>
</evidence>
<reference evidence="3 4" key="1">
    <citation type="submission" date="2022-03" db="EMBL/GenBank/DDBJ databases">
        <title>Complete genome analysis of Roseomonas KG 17.1 : a prolific producer of plant growth promoters.</title>
        <authorList>
            <person name="Saadouli I."/>
            <person name="Najjari A."/>
            <person name="Mosbah A."/>
            <person name="Ouzari H.I."/>
        </authorList>
    </citation>
    <scope>NUCLEOTIDE SEQUENCE [LARGE SCALE GENOMIC DNA]</scope>
    <source>
        <strain evidence="3 4">KG17-1</strain>
    </source>
</reference>
<dbReference type="EMBL" id="JALBUU010000004">
    <property type="protein sequence ID" value="MCI0753798.1"/>
    <property type="molecule type" value="Genomic_DNA"/>
</dbReference>
<proteinExistence type="predicted"/>
<keyword evidence="4" id="KW-1185">Reference proteome</keyword>
<gene>
    <name evidence="3" type="ORF">MON41_08495</name>
</gene>
<dbReference type="PANTHER" id="PTHR30160:SF1">
    <property type="entry name" value="LIPOPOLYSACCHARIDE 1,2-N-ACETYLGLUCOSAMINETRANSFERASE-RELATED"/>
    <property type="match status" value="1"/>
</dbReference>
<dbReference type="InterPro" id="IPR002201">
    <property type="entry name" value="Glyco_trans_9"/>
</dbReference>
<dbReference type="SUPFAM" id="SSF53756">
    <property type="entry name" value="UDP-Glycosyltransferase/glycogen phosphorylase"/>
    <property type="match status" value="1"/>
</dbReference>
<dbReference type="PANTHER" id="PTHR30160">
    <property type="entry name" value="TETRAACYLDISACCHARIDE 4'-KINASE-RELATED"/>
    <property type="match status" value="1"/>
</dbReference>
<sequence>MTTDAAPGRILVIKLSALGDFIQAFGPFAAIRAHHPGAEITLLTTPPFAALARRAPWFDRVWADGRPEWRDLRAVARLALQLRRARFQRVYDLQTSGRSSRYRWFTGGGADWSGIARGASHRHDNPERDRLHTVERQRDQLRRAGISRFPPPEMGWLEAELDGFGLPARFGLMIPGASPHRPGKRWPVEHFAALAATLPVPVAVLGGAAERPLAEAIRRSAPATVDLTGRTDLLQIGALARRAAFAVGNDTGPTHLAAATGCPTVALFGADSDPALAAPRGPAVVVLRHRPLAGLDRAAVRAALADLALRPPPGGEPDPGPR</sequence>
<protein>
    <submittedName>
        <fullName evidence="3">Glycosyltransferase family 9 protein</fullName>
    </submittedName>
</protein>
<dbReference type="Pfam" id="PF01075">
    <property type="entry name" value="Glyco_transf_9"/>
    <property type="match status" value="1"/>
</dbReference>
<comment type="caution">
    <text evidence="3">The sequence shown here is derived from an EMBL/GenBank/DDBJ whole genome shotgun (WGS) entry which is preliminary data.</text>
</comment>